<proteinExistence type="predicted"/>
<protein>
    <recommendedName>
        <fullName evidence="4">G protein-coupled receptor</fullName>
    </recommendedName>
</protein>
<feature type="transmembrane region" description="Helical" evidence="1">
    <location>
        <begin position="83"/>
        <end position="101"/>
    </location>
</feature>
<sequence>TLGLLNDVIAQLVFDPLFLLPLPCVTRFENNHLQFYKYILSSQIVWLIVVAEQGPAYIACFIHRHQAVLPPSTHWRLSKRAKIALLTFLSLIMITPVPLLWVRVLFEAQQFCLFQKFLSPDWPSDLLDRTVCSSFELIQRFAFLSSFLNISVILIVVSIVVHTFQQLGQSHLLSEKQRYYQRIMIRILILQYIIKSLIPAVVLIPNVAGFAVLVFGWSGSAVYPVILLILSTNSTNSFTHSAVLLGTTPLYRGIIKSIV</sequence>
<organism evidence="2 3">
    <name type="scientific">Pristionchus fissidentatus</name>
    <dbReference type="NCBI Taxonomy" id="1538716"/>
    <lineage>
        <taxon>Eukaryota</taxon>
        <taxon>Metazoa</taxon>
        <taxon>Ecdysozoa</taxon>
        <taxon>Nematoda</taxon>
        <taxon>Chromadorea</taxon>
        <taxon>Rhabditida</taxon>
        <taxon>Rhabditina</taxon>
        <taxon>Diplogasteromorpha</taxon>
        <taxon>Diplogasteroidea</taxon>
        <taxon>Neodiplogasteridae</taxon>
        <taxon>Pristionchus</taxon>
    </lineage>
</organism>
<evidence type="ECO:0008006" key="4">
    <source>
        <dbReference type="Google" id="ProtNLM"/>
    </source>
</evidence>
<dbReference type="InterPro" id="IPR019429">
    <property type="entry name" value="7TM_GPCR_serpentine_rcpt_Sri"/>
</dbReference>
<keyword evidence="3" id="KW-1185">Reference proteome</keyword>
<feature type="non-terminal residue" evidence="2">
    <location>
        <position position="259"/>
    </location>
</feature>
<feature type="transmembrane region" description="Helical" evidence="1">
    <location>
        <begin position="210"/>
        <end position="230"/>
    </location>
</feature>
<dbReference type="Pfam" id="PF10327">
    <property type="entry name" value="7TM_GPCR_Sri"/>
    <property type="match status" value="1"/>
</dbReference>
<feature type="transmembrane region" description="Helical" evidence="1">
    <location>
        <begin position="183"/>
        <end position="204"/>
    </location>
</feature>
<gene>
    <name evidence="2" type="ORF">PFISCL1PPCAC_14564</name>
</gene>
<dbReference type="InterPro" id="IPR053220">
    <property type="entry name" value="Nematode_rcpt-like_serp_H"/>
</dbReference>
<name>A0AAV5VX20_9BILA</name>
<accession>A0AAV5VX20</accession>
<keyword evidence="1" id="KW-1133">Transmembrane helix</keyword>
<dbReference type="PANTHER" id="PTHR22941">
    <property type="entry name" value="SERPENTINE RECEPTOR"/>
    <property type="match status" value="1"/>
</dbReference>
<evidence type="ECO:0000313" key="3">
    <source>
        <dbReference type="Proteomes" id="UP001432322"/>
    </source>
</evidence>
<feature type="non-terminal residue" evidence="2">
    <location>
        <position position="1"/>
    </location>
</feature>
<evidence type="ECO:0000313" key="2">
    <source>
        <dbReference type="EMBL" id="GMT23267.1"/>
    </source>
</evidence>
<dbReference type="Proteomes" id="UP001432322">
    <property type="component" value="Unassembled WGS sequence"/>
</dbReference>
<feature type="transmembrane region" description="Helical" evidence="1">
    <location>
        <begin position="44"/>
        <end position="62"/>
    </location>
</feature>
<dbReference type="PANTHER" id="PTHR22941:SF26">
    <property type="entry name" value="SERPENTINE RECEPTOR, CLASS H"/>
    <property type="match status" value="1"/>
</dbReference>
<dbReference type="AlphaFoldDB" id="A0AAV5VX20"/>
<evidence type="ECO:0000256" key="1">
    <source>
        <dbReference type="SAM" id="Phobius"/>
    </source>
</evidence>
<keyword evidence="1" id="KW-0472">Membrane</keyword>
<feature type="transmembrane region" description="Helical" evidence="1">
    <location>
        <begin position="141"/>
        <end position="162"/>
    </location>
</feature>
<dbReference type="EMBL" id="BTSY01000004">
    <property type="protein sequence ID" value="GMT23267.1"/>
    <property type="molecule type" value="Genomic_DNA"/>
</dbReference>
<reference evidence="2" key="1">
    <citation type="submission" date="2023-10" db="EMBL/GenBank/DDBJ databases">
        <title>Genome assembly of Pristionchus species.</title>
        <authorList>
            <person name="Yoshida K."/>
            <person name="Sommer R.J."/>
        </authorList>
    </citation>
    <scope>NUCLEOTIDE SEQUENCE</scope>
    <source>
        <strain evidence="2">RS5133</strain>
    </source>
</reference>
<keyword evidence="1" id="KW-0812">Transmembrane</keyword>
<comment type="caution">
    <text evidence="2">The sequence shown here is derived from an EMBL/GenBank/DDBJ whole genome shotgun (WGS) entry which is preliminary data.</text>
</comment>